<evidence type="ECO:0000256" key="4">
    <source>
        <dbReference type="ARBA" id="ARBA00022692"/>
    </source>
</evidence>
<dbReference type="PANTHER" id="PTHR22888">
    <property type="entry name" value="CYTOCHROME C OXIDASE, SUBUNIT II"/>
    <property type="match status" value="1"/>
</dbReference>
<dbReference type="SUPFAM" id="SSF49503">
    <property type="entry name" value="Cupredoxins"/>
    <property type="match status" value="1"/>
</dbReference>
<evidence type="ECO:0000256" key="2">
    <source>
        <dbReference type="ARBA" id="ARBA00007866"/>
    </source>
</evidence>
<accession>A0A382RG99</accession>
<keyword evidence="3" id="KW-0813">Transport</keyword>
<comment type="similarity">
    <text evidence="2">Belongs to the cytochrome c oxidase subunit 2 family.</text>
</comment>
<dbReference type="SUPFAM" id="SSF81464">
    <property type="entry name" value="Cytochrome c oxidase subunit II-like, transmembrane region"/>
    <property type="match status" value="1"/>
</dbReference>
<feature type="transmembrane region" description="Helical" evidence="8">
    <location>
        <begin position="74"/>
        <end position="95"/>
    </location>
</feature>
<keyword evidence="6 8" id="KW-1133">Transmembrane helix</keyword>
<dbReference type="Gene3D" id="2.60.40.420">
    <property type="entry name" value="Cupredoxins - blue copper proteins"/>
    <property type="match status" value="1"/>
</dbReference>
<gene>
    <name evidence="10" type="ORF">METZ01_LOCUS349096</name>
</gene>
<dbReference type="GO" id="GO:0042773">
    <property type="term" value="P:ATP synthesis coupled electron transport"/>
    <property type="evidence" value="ECO:0007669"/>
    <property type="project" value="TreeGrafter"/>
</dbReference>
<dbReference type="PRINTS" id="PR01166">
    <property type="entry name" value="CYCOXIDASEII"/>
</dbReference>
<keyword evidence="7 8" id="KW-0472">Membrane</keyword>
<dbReference type="InterPro" id="IPR002429">
    <property type="entry name" value="CcO_II-like_C"/>
</dbReference>
<evidence type="ECO:0000256" key="6">
    <source>
        <dbReference type="ARBA" id="ARBA00022989"/>
    </source>
</evidence>
<evidence type="ECO:0000256" key="5">
    <source>
        <dbReference type="ARBA" id="ARBA00022982"/>
    </source>
</evidence>
<feature type="domain" description="Cytochrome oxidase subunit II copper A binding" evidence="9">
    <location>
        <begin position="106"/>
        <end position="286"/>
    </location>
</feature>
<name>A0A382RG99_9ZZZZ</name>
<reference evidence="10" key="1">
    <citation type="submission" date="2018-05" db="EMBL/GenBank/DDBJ databases">
        <authorList>
            <person name="Lanie J.A."/>
            <person name="Ng W.-L."/>
            <person name="Kazmierczak K.M."/>
            <person name="Andrzejewski T.M."/>
            <person name="Davidsen T.M."/>
            <person name="Wayne K.J."/>
            <person name="Tettelin H."/>
            <person name="Glass J.I."/>
            <person name="Rusch D."/>
            <person name="Podicherti R."/>
            <person name="Tsui H.-C.T."/>
            <person name="Winkler M.E."/>
        </authorList>
    </citation>
    <scope>NUCLEOTIDE SEQUENCE</scope>
</reference>
<dbReference type="InterPro" id="IPR008972">
    <property type="entry name" value="Cupredoxin"/>
</dbReference>
<dbReference type="PROSITE" id="PS50857">
    <property type="entry name" value="COX2_CUA"/>
    <property type="match status" value="1"/>
</dbReference>
<evidence type="ECO:0000313" key="10">
    <source>
        <dbReference type="EMBL" id="SVC96242.1"/>
    </source>
</evidence>
<evidence type="ECO:0000256" key="7">
    <source>
        <dbReference type="ARBA" id="ARBA00023136"/>
    </source>
</evidence>
<evidence type="ECO:0000256" key="1">
    <source>
        <dbReference type="ARBA" id="ARBA00004141"/>
    </source>
</evidence>
<evidence type="ECO:0000259" key="9">
    <source>
        <dbReference type="PROSITE" id="PS50857"/>
    </source>
</evidence>
<dbReference type="InterPro" id="IPR036257">
    <property type="entry name" value="Cyt_c_oxidase_su2_TM_sf"/>
</dbReference>
<dbReference type="GO" id="GO:0016020">
    <property type="term" value="C:membrane"/>
    <property type="evidence" value="ECO:0007669"/>
    <property type="project" value="UniProtKB-SubCell"/>
</dbReference>
<dbReference type="GO" id="GO:0004129">
    <property type="term" value="F:cytochrome-c oxidase activity"/>
    <property type="evidence" value="ECO:0007669"/>
    <property type="project" value="InterPro"/>
</dbReference>
<dbReference type="Gene3D" id="1.10.287.90">
    <property type="match status" value="1"/>
</dbReference>
<dbReference type="GO" id="GO:0005507">
    <property type="term" value="F:copper ion binding"/>
    <property type="evidence" value="ECO:0007669"/>
    <property type="project" value="InterPro"/>
</dbReference>
<dbReference type="Pfam" id="PF00116">
    <property type="entry name" value="COX2"/>
    <property type="match status" value="1"/>
</dbReference>
<organism evidence="10">
    <name type="scientific">marine metagenome</name>
    <dbReference type="NCBI Taxonomy" id="408172"/>
    <lineage>
        <taxon>unclassified sequences</taxon>
        <taxon>metagenomes</taxon>
        <taxon>ecological metagenomes</taxon>
    </lineage>
</organism>
<sequence>MIEYFGNLSDHLGLPVNASSHGHMIDNMIGWVHWLMLLLFVGWGIYLIIAIIKFSEKANPKADYHGVQSHYSQYAEYGVIIFEAFLLIGLSIPLYSQLKTSLPSDNDVHHIRVIAQQFAWNIHYPGEDGKFGDTDIDLVDEESNPIGLVRDGNGSDDIVTINQMHLPVNKQVMIHLSSKDVIHSFGIPEMRIKQDAVPGMTIPFFFTPTMTSTEFINKIKDTNRYSPSGNYMGLGQETWEIFSEEKKNEFRGFQIACAQLCGNSHYKMRGFVTVETEEEFNAWLEEEAKYLEEEDEDDDW</sequence>
<dbReference type="PANTHER" id="PTHR22888:SF9">
    <property type="entry name" value="CYTOCHROME C OXIDASE SUBUNIT 2"/>
    <property type="match status" value="1"/>
</dbReference>
<dbReference type="AlphaFoldDB" id="A0A382RG99"/>
<protein>
    <recommendedName>
        <fullName evidence="9">Cytochrome oxidase subunit II copper A binding domain-containing protein</fullName>
    </recommendedName>
</protein>
<dbReference type="EMBL" id="UINC01121229">
    <property type="protein sequence ID" value="SVC96242.1"/>
    <property type="molecule type" value="Genomic_DNA"/>
</dbReference>
<evidence type="ECO:0000256" key="8">
    <source>
        <dbReference type="SAM" id="Phobius"/>
    </source>
</evidence>
<evidence type="ECO:0000256" key="3">
    <source>
        <dbReference type="ARBA" id="ARBA00022448"/>
    </source>
</evidence>
<dbReference type="InterPro" id="IPR045187">
    <property type="entry name" value="CcO_II"/>
</dbReference>
<feature type="transmembrane region" description="Helical" evidence="8">
    <location>
        <begin position="31"/>
        <end position="54"/>
    </location>
</feature>
<keyword evidence="5" id="KW-0249">Electron transport</keyword>
<proteinExistence type="inferred from homology"/>
<comment type="subcellular location">
    <subcellularLocation>
        <location evidence="1">Membrane</location>
        <topology evidence="1">Multi-pass membrane protein</topology>
    </subcellularLocation>
</comment>
<keyword evidence="4 8" id="KW-0812">Transmembrane</keyword>